<evidence type="ECO:0000256" key="7">
    <source>
        <dbReference type="PIRNR" id="PIRNR000296"/>
    </source>
</evidence>
<evidence type="ECO:0000256" key="3">
    <source>
        <dbReference type="ARBA" id="ARBA00022617"/>
    </source>
</evidence>
<keyword evidence="6 7" id="KW-0408">Iron</keyword>
<dbReference type="STRING" id="582667.SAMN05192568_1003208"/>
<dbReference type="SUPFAM" id="SSF56634">
    <property type="entry name" value="Heme-dependent catalase-like"/>
    <property type="match status" value="1"/>
</dbReference>
<proteinExistence type="inferred from homology"/>
<sequence length="351" mass="37410">MPLPPSGPRSTLASLAIIGAVCIGATGAFAYTAGWLSPDRLTPTKLVDALAPPTGPVPGYRRNHAKGICFTGVFEANGNGAALSRAKAFATGRHPALGRFNLGTPNPGAADATVRVRGLGLQIATDDGAVWRAAMINAPVFPVATPAAFYELLRVPASKEPNAMATFVAAHPEFAPFGAWAKSPDWTASYAQEPYNGLNAFLFTNASGTEQAVRWSFRPQAQAERITPEDLAKRGEAYLEREITERVAAAPQRWSLILTVADPGDPTADPSRAWPEGRRSVEAGTLVVERIEPEADGPCRDINFDPTILPDGIRVSDDPFPAARSAAYARSYDLRTAEAKDYPKRTSEAGR</sequence>
<keyword evidence="4 7" id="KW-0479">Metal-binding</keyword>
<dbReference type="GO" id="GO:0042542">
    <property type="term" value="P:response to hydrogen peroxide"/>
    <property type="evidence" value="ECO:0007669"/>
    <property type="project" value="TreeGrafter"/>
</dbReference>
<keyword evidence="3 7" id="KW-0349">Heme</keyword>
<protein>
    <recommendedName>
        <fullName evidence="7">Catalase-related peroxidase</fullName>
        <ecNumber evidence="7">1.11.1.-</ecNumber>
    </recommendedName>
</protein>
<dbReference type="PANTHER" id="PTHR11465">
    <property type="entry name" value="CATALASE"/>
    <property type="match status" value="1"/>
</dbReference>
<organism evidence="11 12">
    <name type="scientific">Methylobacterium pseudosasicola</name>
    <dbReference type="NCBI Taxonomy" id="582667"/>
    <lineage>
        <taxon>Bacteria</taxon>
        <taxon>Pseudomonadati</taxon>
        <taxon>Pseudomonadota</taxon>
        <taxon>Alphaproteobacteria</taxon>
        <taxon>Hyphomicrobiales</taxon>
        <taxon>Methylobacteriaceae</taxon>
        <taxon>Methylobacterium</taxon>
    </lineage>
</organism>
<dbReference type="GO" id="GO:0005737">
    <property type="term" value="C:cytoplasm"/>
    <property type="evidence" value="ECO:0007669"/>
    <property type="project" value="TreeGrafter"/>
</dbReference>
<evidence type="ECO:0000256" key="5">
    <source>
        <dbReference type="ARBA" id="ARBA00023002"/>
    </source>
</evidence>
<evidence type="ECO:0000256" key="9">
    <source>
        <dbReference type="PIRSR" id="PIRSR000296-2"/>
    </source>
</evidence>
<dbReference type="RefSeq" id="WP_092037697.1">
    <property type="nucleotide sequence ID" value="NZ_FOTK01000003.1"/>
</dbReference>
<dbReference type="AlphaFoldDB" id="A0A1I4GS59"/>
<dbReference type="GO" id="GO:0020037">
    <property type="term" value="F:heme binding"/>
    <property type="evidence" value="ECO:0007669"/>
    <property type="project" value="InterPro"/>
</dbReference>
<dbReference type="Gene3D" id="1.20.1280.120">
    <property type="match status" value="1"/>
</dbReference>
<accession>A0A1I4GS59</accession>
<evidence type="ECO:0000256" key="2">
    <source>
        <dbReference type="ARBA" id="ARBA00022559"/>
    </source>
</evidence>
<dbReference type="PIRSF" id="PIRSF000296">
    <property type="entry name" value="SrpA"/>
    <property type="match status" value="1"/>
</dbReference>
<feature type="binding site" description="axial binding residue" evidence="9">
    <location>
        <position position="328"/>
    </location>
    <ligand>
        <name>heme</name>
        <dbReference type="ChEBI" id="CHEBI:30413"/>
    </ligand>
    <ligandPart>
        <name>Fe</name>
        <dbReference type="ChEBI" id="CHEBI:18248"/>
    </ligandPart>
</feature>
<name>A0A1I4GS59_9HYPH</name>
<evidence type="ECO:0000256" key="6">
    <source>
        <dbReference type="ARBA" id="ARBA00023004"/>
    </source>
</evidence>
<dbReference type="InterPro" id="IPR020835">
    <property type="entry name" value="Catalase_sf"/>
</dbReference>
<dbReference type="SMART" id="SM01060">
    <property type="entry name" value="Catalase"/>
    <property type="match status" value="1"/>
</dbReference>
<evidence type="ECO:0000256" key="8">
    <source>
        <dbReference type="PIRSR" id="PIRSR000296-1"/>
    </source>
</evidence>
<dbReference type="InterPro" id="IPR024168">
    <property type="entry name" value="Catalase_SrpA-type_pred"/>
</dbReference>
<dbReference type="PROSITE" id="PS51402">
    <property type="entry name" value="CATALASE_3"/>
    <property type="match status" value="1"/>
</dbReference>
<evidence type="ECO:0000313" key="12">
    <source>
        <dbReference type="Proteomes" id="UP000199048"/>
    </source>
</evidence>
<evidence type="ECO:0000256" key="1">
    <source>
        <dbReference type="ARBA" id="ARBA00005329"/>
    </source>
</evidence>
<comment type="similarity">
    <text evidence="1 7">Belongs to the catalase family.</text>
</comment>
<keyword evidence="5 7" id="KW-0560">Oxidoreductase</keyword>
<comment type="function">
    <text evidence="7">Has an organic peroxide-dependent peroxidase activity.</text>
</comment>
<dbReference type="Pfam" id="PF00199">
    <property type="entry name" value="Catalase"/>
    <property type="match status" value="1"/>
</dbReference>
<dbReference type="GO" id="GO:0046872">
    <property type="term" value="F:metal ion binding"/>
    <property type="evidence" value="ECO:0007669"/>
    <property type="project" value="UniProtKB-KW"/>
</dbReference>
<dbReference type="GO" id="GO:0042744">
    <property type="term" value="P:hydrogen peroxide catabolic process"/>
    <property type="evidence" value="ECO:0007669"/>
    <property type="project" value="TreeGrafter"/>
</dbReference>
<feature type="domain" description="Catalase core" evidence="10">
    <location>
        <begin position="23"/>
        <end position="351"/>
    </location>
</feature>
<dbReference type="PANTHER" id="PTHR11465:SF9">
    <property type="entry name" value="CATALASE"/>
    <property type="match status" value="1"/>
</dbReference>
<reference evidence="12" key="1">
    <citation type="submission" date="2016-10" db="EMBL/GenBank/DDBJ databases">
        <authorList>
            <person name="Varghese N."/>
            <person name="Submissions S."/>
        </authorList>
    </citation>
    <scope>NUCLEOTIDE SEQUENCE [LARGE SCALE GENOMIC DNA]</scope>
    <source>
        <strain evidence="12">BL36</strain>
    </source>
</reference>
<dbReference type="CDD" id="cd08153">
    <property type="entry name" value="srpA_like"/>
    <property type="match status" value="1"/>
</dbReference>
<evidence type="ECO:0000259" key="10">
    <source>
        <dbReference type="SMART" id="SM01060"/>
    </source>
</evidence>
<feature type="active site" evidence="8">
    <location>
        <position position="64"/>
    </location>
</feature>
<dbReference type="GO" id="GO:0004096">
    <property type="term" value="F:catalase activity"/>
    <property type="evidence" value="ECO:0007669"/>
    <property type="project" value="InterPro"/>
</dbReference>
<dbReference type="OrthoDB" id="255727at2"/>
<evidence type="ECO:0000313" key="11">
    <source>
        <dbReference type="EMBL" id="SFL32912.1"/>
    </source>
</evidence>
<gene>
    <name evidence="11" type="ORF">SAMN05192568_1003208</name>
</gene>
<dbReference type="Gene3D" id="2.40.180.10">
    <property type="entry name" value="Catalase core domain"/>
    <property type="match status" value="1"/>
</dbReference>
<evidence type="ECO:0000256" key="4">
    <source>
        <dbReference type="ARBA" id="ARBA00022723"/>
    </source>
</evidence>
<dbReference type="EC" id="1.11.1.-" evidence="7"/>
<comment type="cofactor">
    <cofactor evidence="7">
        <name>heme</name>
        <dbReference type="ChEBI" id="CHEBI:30413"/>
    </cofactor>
</comment>
<keyword evidence="12" id="KW-1185">Reference proteome</keyword>
<dbReference type="EMBL" id="FOTK01000003">
    <property type="protein sequence ID" value="SFL32912.1"/>
    <property type="molecule type" value="Genomic_DNA"/>
</dbReference>
<dbReference type="InterPro" id="IPR018028">
    <property type="entry name" value="Catalase"/>
</dbReference>
<keyword evidence="2 7" id="KW-0575">Peroxidase</keyword>
<dbReference type="InterPro" id="IPR011614">
    <property type="entry name" value="Catalase_core"/>
</dbReference>
<dbReference type="Proteomes" id="UP000199048">
    <property type="component" value="Unassembled WGS sequence"/>
</dbReference>